<accession>A0AAT9PAT4</accession>
<evidence type="ECO:0000313" key="2">
    <source>
        <dbReference type="EMBL" id="UDM59913.1"/>
    </source>
</evidence>
<sequence length="129" mass="13617">MCVGASRLPPSSPPLTSTPAAAATTTEATPQPQHALSSLPPVHSCPSHHQTPGSKERGGRRPPQRQEQSRRSPHSPPCALGARPAAALQPATSQPPDTRSHCRTVVTCRLAHMALKSAKSSRSLLCHVY</sequence>
<reference evidence="2" key="1">
    <citation type="submission" date="2020-07" db="EMBL/GenBank/DDBJ databases">
        <authorList>
            <person name="Wang K."/>
            <person name="Zhou Y."/>
            <person name="Chen F."/>
            <person name="Liu J."/>
        </authorList>
    </citation>
    <scope>NUCLEOTIDE SEQUENCE</scope>
</reference>
<name>A0AAT9PAT4_SCYPA</name>
<protein>
    <submittedName>
        <fullName evidence="2">Scybaumancin</fullName>
    </submittedName>
</protein>
<feature type="compositionally biased region" description="Low complexity" evidence="1">
    <location>
        <begin position="1"/>
        <end position="30"/>
    </location>
</feature>
<proteinExistence type="evidence at transcript level"/>
<evidence type="ECO:0000256" key="1">
    <source>
        <dbReference type="SAM" id="MobiDB-lite"/>
    </source>
</evidence>
<dbReference type="EMBL" id="MT707607">
    <property type="protein sequence ID" value="UDM59913.1"/>
    <property type="molecule type" value="mRNA"/>
</dbReference>
<dbReference type="AlphaFoldDB" id="A0AAT9PAT4"/>
<organism evidence="2">
    <name type="scientific">Scylla paramamosain</name>
    <name type="common">Mud crab</name>
    <dbReference type="NCBI Taxonomy" id="85552"/>
    <lineage>
        <taxon>Eukaryota</taxon>
        <taxon>Metazoa</taxon>
        <taxon>Ecdysozoa</taxon>
        <taxon>Arthropoda</taxon>
        <taxon>Crustacea</taxon>
        <taxon>Multicrustacea</taxon>
        <taxon>Malacostraca</taxon>
        <taxon>Eumalacostraca</taxon>
        <taxon>Eucarida</taxon>
        <taxon>Decapoda</taxon>
        <taxon>Pleocyemata</taxon>
        <taxon>Brachyura</taxon>
        <taxon>Eubrachyura</taxon>
        <taxon>Portunoidea</taxon>
        <taxon>Portunidae</taxon>
        <taxon>Portuninae</taxon>
        <taxon>Scylla</taxon>
    </lineage>
</organism>
<feature type="region of interest" description="Disordered" evidence="1">
    <location>
        <begin position="1"/>
        <end position="100"/>
    </location>
</feature>